<keyword evidence="2" id="KW-1185">Reference proteome</keyword>
<evidence type="ECO:0000313" key="1">
    <source>
        <dbReference type="EMBL" id="SJZ41816.1"/>
    </source>
</evidence>
<dbReference type="RefSeq" id="WP_200810732.1">
    <property type="nucleotide sequence ID" value="NZ_FUWV01000002.1"/>
</dbReference>
<name>A0A1T4KHH4_9FIRM</name>
<dbReference type="EMBL" id="FUWV01000002">
    <property type="protein sequence ID" value="SJZ41816.1"/>
    <property type="molecule type" value="Genomic_DNA"/>
</dbReference>
<proteinExistence type="predicted"/>
<gene>
    <name evidence="1" type="ORF">SAMN02745973_00523</name>
</gene>
<evidence type="ECO:0000313" key="2">
    <source>
        <dbReference type="Proteomes" id="UP000196365"/>
    </source>
</evidence>
<dbReference type="Proteomes" id="UP000196365">
    <property type="component" value="Unassembled WGS sequence"/>
</dbReference>
<protein>
    <submittedName>
        <fullName evidence="1">Uncharacterized protein</fullName>
    </submittedName>
</protein>
<accession>A0A1T4KHH4</accession>
<organism evidence="1 2">
    <name type="scientific">Garciella nitratireducens DSM 15102</name>
    <dbReference type="NCBI Taxonomy" id="1121911"/>
    <lineage>
        <taxon>Bacteria</taxon>
        <taxon>Bacillati</taxon>
        <taxon>Bacillota</taxon>
        <taxon>Clostridia</taxon>
        <taxon>Eubacteriales</taxon>
        <taxon>Eubacteriaceae</taxon>
        <taxon>Garciella</taxon>
    </lineage>
</organism>
<dbReference type="AlphaFoldDB" id="A0A1T4KHH4"/>
<reference evidence="1 2" key="1">
    <citation type="submission" date="2017-02" db="EMBL/GenBank/DDBJ databases">
        <authorList>
            <person name="Peterson S.W."/>
        </authorList>
    </citation>
    <scope>NUCLEOTIDE SEQUENCE [LARGE SCALE GENOMIC DNA]</scope>
    <source>
        <strain evidence="1 2">DSM 15102</strain>
    </source>
</reference>
<sequence length="324" mass="36554">MKDDCKRDPFDYKEPEKCCTAETGCHFDGSLRNVVAEPIYTQKVYDATLFNLHALKTIQNQPFSPSLDPNSRIIRILDIRCKKFFNANDIDDPRNLKVTPETEISGAQFVKRDDEDIEVIGPDGKFSEKLLYTDTSDCDEKCKGTPIFGTQNLSLTGNVLIEIDAIVQDDCNKKCKVTLTANVEIAPIETPLILTNFFELCMPSVFDSAYFPRFTEFCNISCCPRLATNNINRDIKINSENGEVSANLLITIGITCEKKIVVPVQLCVLSTGFPKLKPSTSPITGTFPSLFPKQIDEESQKKCRREKCEKDIILNENEIHEEEK</sequence>